<feature type="transmembrane region" description="Helical" evidence="1">
    <location>
        <begin position="159"/>
        <end position="183"/>
    </location>
</feature>
<evidence type="ECO:0000256" key="1">
    <source>
        <dbReference type="SAM" id="Phobius"/>
    </source>
</evidence>
<organism evidence="3">
    <name type="scientific">marine metagenome</name>
    <dbReference type="NCBI Taxonomy" id="408172"/>
    <lineage>
        <taxon>unclassified sequences</taxon>
        <taxon>metagenomes</taxon>
        <taxon>ecological metagenomes</taxon>
    </lineage>
</organism>
<dbReference type="PANTHER" id="PTHR38686">
    <property type="entry name" value="APOLIPOPROTEIN N-ACYLTRANSFERASE"/>
    <property type="match status" value="1"/>
</dbReference>
<reference evidence="3" key="1">
    <citation type="submission" date="2018-05" db="EMBL/GenBank/DDBJ databases">
        <authorList>
            <person name="Lanie J.A."/>
            <person name="Ng W.-L."/>
            <person name="Kazmierczak K.M."/>
            <person name="Andrzejewski T.M."/>
            <person name="Davidsen T.M."/>
            <person name="Wayne K.J."/>
            <person name="Tettelin H."/>
            <person name="Glass J.I."/>
            <person name="Rusch D."/>
            <person name="Podicherti R."/>
            <person name="Tsui H.-C.T."/>
            <person name="Winkler M.E."/>
        </authorList>
    </citation>
    <scope>NUCLEOTIDE SEQUENCE</scope>
</reference>
<dbReference type="Pfam" id="PF20154">
    <property type="entry name" value="LNT_N"/>
    <property type="match status" value="1"/>
</dbReference>
<name>A0A382WHR4_9ZZZZ</name>
<gene>
    <name evidence="3" type="ORF">METZ01_LOCUS411187</name>
</gene>
<feature type="transmembrane region" description="Helical" evidence="1">
    <location>
        <begin position="30"/>
        <end position="47"/>
    </location>
</feature>
<dbReference type="AlphaFoldDB" id="A0A382WHR4"/>
<evidence type="ECO:0000313" key="3">
    <source>
        <dbReference type="EMBL" id="SVD58333.1"/>
    </source>
</evidence>
<feature type="transmembrane region" description="Helical" evidence="1">
    <location>
        <begin position="116"/>
        <end position="139"/>
    </location>
</feature>
<evidence type="ECO:0000259" key="2">
    <source>
        <dbReference type="Pfam" id="PF20154"/>
    </source>
</evidence>
<proteinExistence type="predicted"/>
<feature type="non-terminal residue" evidence="3">
    <location>
        <position position="1"/>
    </location>
</feature>
<dbReference type="GO" id="GO:0016020">
    <property type="term" value="C:membrane"/>
    <property type="evidence" value="ECO:0007669"/>
    <property type="project" value="InterPro"/>
</dbReference>
<keyword evidence="1" id="KW-1133">Transmembrane helix</keyword>
<dbReference type="PANTHER" id="PTHR38686:SF1">
    <property type="entry name" value="APOLIPOPROTEIN N-ACYLTRANSFERASE"/>
    <property type="match status" value="1"/>
</dbReference>
<protein>
    <recommendedName>
        <fullName evidence="2">Apolipoprotein N-acyltransferase N-terminal domain-containing protein</fullName>
    </recommendedName>
</protein>
<accession>A0A382WHR4</accession>
<keyword evidence="1" id="KW-0812">Transmembrane</keyword>
<dbReference type="InterPro" id="IPR004563">
    <property type="entry name" value="Apolipo_AcylTrfase"/>
</dbReference>
<feature type="transmembrane region" description="Helical" evidence="1">
    <location>
        <begin position="204"/>
        <end position="222"/>
    </location>
</feature>
<dbReference type="GO" id="GO:0016410">
    <property type="term" value="F:N-acyltransferase activity"/>
    <property type="evidence" value="ECO:0007669"/>
    <property type="project" value="InterPro"/>
</dbReference>
<feature type="transmembrane region" description="Helical" evidence="1">
    <location>
        <begin position="5"/>
        <end position="24"/>
    </location>
</feature>
<sequence length="277" mass="31591">GKPDWVQVAIPTVAVGLTYLLLWAAFPPNGMPEAACVFLLPAAVWFYQKPSYRSVALAFFIAGYFMHLAIFFWLRNVSSLALYLGVPLPSIYLMTWFLLARWAIPRCLVGNSLAKRLAVMVLLSAAWTCIEWLRCQFIYGFPWLPLSASQWQCPAILQVAPWTGAWAISFFLIFFNLAIASYVHHLLVRRKQMERGTPFSLCPDFYVAFALFAGLFAIFIASRPEPGRREPMMQIGFVQPYLKHKWQPNTAKDHIVQLRESTLKVGLKSPDLVLWPE</sequence>
<feature type="non-terminal residue" evidence="3">
    <location>
        <position position="277"/>
    </location>
</feature>
<feature type="transmembrane region" description="Helical" evidence="1">
    <location>
        <begin position="54"/>
        <end position="74"/>
    </location>
</feature>
<dbReference type="EMBL" id="UINC01159955">
    <property type="protein sequence ID" value="SVD58333.1"/>
    <property type="molecule type" value="Genomic_DNA"/>
</dbReference>
<dbReference type="InterPro" id="IPR045378">
    <property type="entry name" value="LNT_N"/>
</dbReference>
<feature type="transmembrane region" description="Helical" evidence="1">
    <location>
        <begin position="80"/>
        <end position="104"/>
    </location>
</feature>
<dbReference type="GO" id="GO:0042158">
    <property type="term" value="P:lipoprotein biosynthetic process"/>
    <property type="evidence" value="ECO:0007669"/>
    <property type="project" value="InterPro"/>
</dbReference>
<keyword evidence="1" id="KW-0472">Membrane</keyword>
<feature type="domain" description="Apolipoprotein N-acyltransferase N-terminal" evidence="2">
    <location>
        <begin position="20"/>
        <end position="177"/>
    </location>
</feature>